<accession>A0ABW1IUP2</accession>
<comment type="caution">
    <text evidence="8">The sequence shown here is derived from an EMBL/GenBank/DDBJ whole genome shotgun (WGS) entry which is preliminary data.</text>
</comment>
<dbReference type="Pfam" id="PF00072">
    <property type="entry name" value="Response_reg"/>
    <property type="match status" value="1"/>
</dbReference>
<keyword evidence="9" id="KW-1185">Reference proteome</keyword>
<feature type="domain" description="Response regulatory" evidence="7">
    <location>
        <begin position="21"/>
        <end position="137"/>
    </location>
</feature>
<evidence type="ECO:0000256" key="1">
    <source>
        <dbReference type="ARBA" id="ARBA00022553"/>
    </source>
</evidence>
<dbReference type="SMART" id="SM00421">
    <property type="entry name" value="HTH_LUXR"/>
    <property type="match status" value="1"/>
</dbReference>
<proteinExistence type="predicted"/>
<organism evidence="8 9">
    <name type="scientific">Marinicrinis lubricantis</name>
    <dbReference type="NCBI Taxonomy" id="2086470"/>
    <lineage>
        <taxon>Bacteria</taxon>
        <taxon>Bacillati</taxon>
        <taxon>Bacillota</taxon>
        <taxon>Bacilli</taxon>
        <taxon>Bacillales</taxon>
        <taxon>Paenibacillaceae</taxon>
    </lineage>
</organism>
<dbReference type="Gene3D" id="3.40.50.2300">
    <property type="match status" value="1"/>
</dbReference>
<evidence type="ECO:0000259" key="6">
    <source>
        <dbReference type="PROSITE" id="PS50043"/>
    </source>
</evidence>
<evidence type="ECO:0000259" key="7">
    <source>
        <dbReference type="PROSITE" id="PS50110"/>
    </source>
</evidence>
<dbReference type="PRINTS" id="PR00038">
    <property type="entry name" value="HTHLUXR"/>
</dbReference>
<sequence length="241" mass="26744">MAIDVKGKTEEMGVDKADCIRIVIVDDQTLFREGMQTVLNLIEDIEVVGTADNGQEALFLVEQLHPDLVLMDVEMPVMNGVESTRRIKERYPNIPVLILSTFAQDDYIVEGLANGAGGYLLKDSRAEELASYIRQAVKGQIMLPAPIAAKLAVRLQQLSRQQPPRPMESKPAYGVLAPLTDRERDIAELMVQGYTNKEIAAKLYMSDGTIRNVISLIYSKLGTNDRVKAINVLRGQLSSDR</sequence>
<dbReference type="InterPro" id="IPR000792">
    <property type="entry name" value="Tscrpt_reg_LuxR_C"/>
</dbReference>
<protein>
    <submittedName>
        <fullName evidence="8">Response regulator</fullName>
    </submittedName>
</protein>
<dbReference type="PANTHER" id="PTHR43214:SF24">
    <property type="entry name" value="TRANSCRIPTIONAL REGULATORY PROTEIN NARL-RELATED"/>
    <property type="match status" value="1"/>
</dbReference>
<dbReference type="PANTHER" id="PTHR43214">
    <property type="entry name" value="TWO-COMPONENT RESPONSE REGULATOR"/>
    <property type="match status" value="1"/>
</dbReference>
<keyword evidence="3" id="KW-0238">DNA-binding</keyword>
<feature type="modified residue" description="4-aspartylphosphate" evidence="5">
    <location>
        <position position="72"/>
    </location>
</feature>
<feature type="domain" description="HTH luxR-type" evidence="6">
    <location>
        <begin position="172"/>
        <end position="237"/>
    </location>
</feature>
<dbReference type="PROSITE" id="PS50043">
    <property type="entry name" value="HTH_LUXR_2"/>
    <property type="match status" value="1"/>
</dbReference>
<evidence type="ECO:0000256" key="4">
    <source>
        <dbReference type="ARBA" id="ARBA00023163"/>
    </source>
</evidence>
<dbReference type="SMART" id="SM00448">
    <property type="entry name" value="REC"/>
    <property type="match status" value="1"/>
</dbReference>
<keyword evidence="4" id="KW-0804">Transcription</keyword>
<dbReference type="EMBL" id="JBHSQV010000182">
    <property type="protein sequence ID" value="MFC5988514.1"/>
    <property type="molecule type" value="Genomic_DNA"/>
</dbReference>
<dbReference type="InterPro" id="IPR058245">
    <property type="entry name" value="NreC/VraR/RcsB-like_REC"/>
</dbReference>
<evidence type="ECO:0000256" key="3">
    <source>
        <dbReference type="ARBA" id="ARBA00023125"/>
    </source>
</evidence>
<dbReference type="Proteomes" id="UP001596250">
    <property type="component" value="Unassembled WGS sequence"/>
</dbReference>
<dbReference type="SUPFAM" id="SSF52172">
    <property type="entry name" value="CheY-like"/>
    <property type="match status" value="1"/>
</dbReference>
<evidence type="ECO:0000313" key="9">
    <source>
        <dbReference type="Proteomes" id="UP001596250"/>
    </source>
</evidence>
<dbReference type="PROSITE" id="PS50110">
    <property type="entry name" value="RESPONSE_REGULATORY"/>
    <property type="match status" value="1"/>
</dbReference>
<keyword evidence="1 5" id="KW-0597">Phosphoprotein</keyword>
<reference evidence="9" key="1">
    <citation type="journal article" date="2019" name="Int. J. Syst. Evol. Microbiol.">
        <title>The Global Catalogue of Microorganisms (GCM) 10K type strain sequencing project: providing services to taxonomists for standard genome sequencing and annotation.</title>
        <authorList>
            <consortium name="The Broad Institute Genomics Platform"/>
            <consortium name="The Broad Institute Genome Sequencing Center for Infectious Disease"/>
            <person name="Wu L."/>
            <person name="Ma J."/>
        </authorList>
    </citation>
    <scope>NUCLEOTIDE SEQUENCE [LARGE SCALE GENOMIC DNA]</scope>
    <source>
        <strain evidence="9">CCM 8749</strain>
    </source>
</reference>
<dbReference type="Pfam" id="PF00196">
    <property type="entry name" value="GerE"/>
    <property type="match status" value="1"/>
</dbReference>
<gene>
    <name evidence="8" type="ORF">ACFPXP_19085</name>
</gene>
<evidence type="ECO:0000256" key="5">
    <source>
        <dbReference type="PROSITE-ProRule" id="PRU00169"/>
    </source>
</evidence>
<dbReference type="InterPro" id="IPR001789">
    <property type="entry name" value="Sig_transdc_resp-reg_receiver"/>
</dbReference>
<dbReference type="InterPro" id="IPR011006">
    <property type="entry name" value="CheY-like_superfamily"/>
</dbReference>
<dbReference type="InterPro" id="IPR039420">
    <property type="entry name" value="WalR-like"/>
</dbReference>
<dbReference type="RefSeq" id="WP_379895990.1">
    <property type="nucleotide sequence ID" value="NZ_CBCSCT010000011.1"/>
</dbReference>
<keyword evidence="2" id="KW-0805">Transcription regulation</keyword>
<dbReference type="CDD" id="cd06170">
    <property type="entry name" value="LuxR_C_like"/>
    <property type="match status" value="1"/>
</dbReference>
<name>A0ABW1IUP2_9BACL</name>
<dbReference type="CDD" id="cd17535">
    <property type="entry name" value="REC_NarL-like"/>
    <property type="match status" value="1"/>
</dbReference>
<evidence type="ECO:0000313" key="8">
    <source>
        <dbReference type="EMBL" id="MFC5988514.1"/>
    </source>
</evidence>
<evidence type="ECO:0000256" key="2">
    <source>
        <dbReference type="ARBA" id="ARBA00023015"/>
    </source>
</evidence>